<keyword evidence="1 3" id="KW-0378">Hydrolase</keyword>
<feature type="transmembrane region" description="Helical" evidence="5">
    <location>
        <begin position="3476"/>
        <end position="3496"/>
    </location>
</feature>
<protein>
    <recommendedName>
        <fullName evidence="7">GH18 domain-containing protein</fullName>
    </recommendedName>
</protein>
<feature type="chain" id="PRO_5044775471" description="GH18 domain-containing protein" evidence="6">
    <location>
        <begin position="19"/>
        <end position="3497"/>
    </location>
</feature>
<accession>A0ABD3PLA5</accession>
<name>A0ABD3PLA5_9STRA</name>
<dbReference type="InterPro" id="IPR017853">
    <property type="entry name" value="GH"/>
</dbReference>
<feature type="region of interest" description="Disordered" evidence="4">
    <location>
        <begin position="877"/>
        <end position="910"/>
    </location>
</feature>
<evidence type="ECO:0000256" key="4">
    <source>
        <dbReference type="SAM" id="MobiDB-lite"/>
    </source>
</evidence>
<dbReference type="Gene3D" id="3.20.20.80">
    <property type="entry name" value="Glycosidases"/>
    <property type="match status" value="1"/>
</dbReference>
<evidence type="ECO:0000256" key="3">
    <source>
        <dbReference type="RuleBase" id="RU000489"/>
    </source>
</evidence>
<comment type="caution">
    <text evidence="8">The sequence shown here is derived from an EMBL/GenBank/DDBJ whole genome shotgun (WGS) entry which is preliminary data.</text>
</comment>
<dbReference type="InterPro" id="IPR001223">
    <property type="entry name" value="Glyco_hydro18_cat"/>
</dbReference>
<evidence type="ECO:0000256" key="5">
    <source>
        <dbReference type="SAM" id="Phobius"/>
    </source>
</evidence>
<evidence type="ECO:0000256" key="2">
    <source>
        <dbReference type="ARBA" id="ARBA00023295"/>
    </source>
</evidence>
<evidence type="ECO:0000313" key="8">
    <source>
        <dbReference type="EMBL" id="KAL3788795.1"/>
    </source>
</evidence>
<dbReference type="SUPFAM" id="SSF54556">
    <property type="entry name" value="Chitinase insertion domain"/>
    <property type="match status" value="1"/>
</dbReference>
<feature type="region of interest" description="Disordered" evidence="4">
    <location>
        <begin position="673"/>
        <end position="696"/>
    </location>
</feature>
<feature type="region of interest" description="Disordered" evidence="4">
    <location>
        <begin position="776"/>
        <end position="820"/>
    </location>
</feature>
<dbReference type="SUPFAM" id="SSF51230">
    <property type="entry name" value="Single hybrid motif"/>
    <property type="match status" value="1"/>
</dbReference>
<dbReference type="GO" id="GO:0016798">
    <property type="term" value="F:hydrolase activity, acting on glycosyl bonds"/>
    <property type="evidence" value="ECO:0007669"/>
    <property type="project" value="UniProtKB-KW"/>
</dbReference>
<dbReference type="InterPro" id="IPR011583">
    <property type="entry name" value="Chitinase_II/V-like_cat"/>
</dbReference>
<feature type="region of interest" description="Disordered" evidence="4">
    <location>
        <begin position="502"/>
        <end position="543"/>
    </location>
</feature>
<keyword evidence="5" id="KW-0472">Membrane</keyword>
<dbReference type="PANTHER" id="PTHR11177">
    <property type="entry name" value="CHITINASE"/>
    <property type="match status" value="1"/>
</dbReference>
<feature type="compositionally biased region" description="Low complexity" evidence="4">
    <location>
        <begin position="582"/>
        <end position="602"/>
    </location>
</feature>
<dbReference type="InterPro" id="IPR029070">
    <property type="entry name" value="Chitinase_insertion_sf"/>
</dbReference>
<evidence type="ECO:0000256" key="6">
    <source>
        <dbReference type="SAM" id="SignalP"/>
    </source>
</evidence>
<feature type="region of interest" description="Disordered" evidence="4">
    <location>
        <begin position="321"/>
        <end position="381"/>
    </location>
</feature>
<dbReference type="Gene3D" id="2.40.50.100">
    <property type="match status" value="1"/>
</dbReference>
<reference evidence="8 9" key="1">
    <citation type="journal article" date="2020" name="G3 (Bethesda)">
        <title>Improved Reference Genome for Cyclotella cryptica CCMP332, a Model for Cell Wall Morphogenesis, Salinity Adaptation, and Lipid Production in Diatoms (Bacillariophyta).</title>
        <authorList>
            <person name="Roberts W.R."/>
            <person name="Downey K.M."/>
            <person name="Ruck E.C."/>
            <person name="Traller J.C."/>
            <person name="Alverson A.J."/>
        </authorList>
    </citation>
    <scope>NUCLEOTIDE SEQUENCE [LARGE SCALE GENOMIC DNA]</scope>
    <source>
        <strain evidence="8 9">CCMP332</strain>
    </source>
</reference>
<evidence type="ECO:0000259" key="7">
    <source>
        <dbReference type="PROSITE" id="PS51910"/>
    </source>
</evidence>
<dbReference type="Proteomes" id="UP001516023">
    <property type="component" value="Unassembled WGS sequence"/>
</dbReference>
<gene>
    <name evidence="8" type="ORF">HJC23_006248</name>
</gene>
<evidence type="ECO:0000256" key="1">
    <source>
        <dbReference type="ARBA" id="ARBA00022801"/>
    </source>
</evidence>
<feature type="domain" description="GH18" evidence="7">
    <location>
        <begin position="1219"/>
        <end position="1578"/>
    </location>
</feature>
<dbReference type="SMART" id="SM00636">
    <property type="entry name" value="Glyco_18"/>
    <property type="match status" value="1"/>
</dbReference>
<dbReference type="Pfam" id="PF00704">
    <property type="entry name" value="Glyco_hydro_18"/>
    <property type="match status" value="1"/>
</dbReference>
<organism evidence="8 9">
    <name type="scientific">Cyclotella cryptica</name>
    <dbReference type="NCBI Taxonomy" id="29204"/>
    <lineage>
        <taxon>Eukaryota</taxon>
        <taxon>Sar</taxon>
        <taxon>Stramenopiles</taxon>
        <taxon>Ochrophyta</taxon>
        <taxon>Bacillariophyta</taxon>
        <taxon>Coscinodiscophyceae</taxon>
        <taxon>Thalassiosirophycidae</taxon>
        <taxon>Stephanodiscales</taxon>
        <taxon>Stephanodiscaceae</taxon>
        <taxon>Cyclotella</taxon>
    </lineage>
</organism>
<dbReference type="EMBL" id="JABMIG020000151">
    <property type="protein sequence ID" value="KAL3788795.1"/>
    <property type="molecule type" value="Genomic_DNA"/>
</dbReference>
<keyword evidence="6" id="KW-0732">Signal</keyword>
<dbReference type="PROSITE" id="PS51910">
    <property type="entry name" value="GH18_2"/>
    <property type="match status" value="1"/>
</dbReference>
<sequence>MSLLLTTLLFAAATPAAANSNHSGLHRSLGGPDPDVKYHFFCGTDFADIQTDTCSGRQWCPSASDDECLVPGHTCFANTPCDARLIEGISVPTYSLSLYPEYQDATDKMFCGDDYQEALSVCQVGDEKAQARHCPNGISDCPQGQFCFIDMPCSYFVMTSPLVQALGSPNDVAVPEEDLPDPGSLESHYFCGATFVQAADNCSSKTWCRSGTNQECPNGEICFVSVDNMNPKCEINAIVKAEYEAGLMASSGQEEAAVPTKKPTLSPISSTDDRNKLFCGFDWNDASSNCDLSRFCPGGTDEECPPGMSCQEYTTCDASTLTAAPSGNPTPIPTPSPTVRERVPTQSPTTAKPSREPTPSPIGMPTLKPSNAPSKKPTYSPLPYGDPRREFWCGLDWFDAGANCPQKCPSGDDADCPGDLLCMSGVSTCKVEKGLGPYGLGDNSTTTSTVAALEEEMDGVEQGISASTVTATTEAALAPSTTQGTELSSSVAADEGMIAEADQGNSASTVSASTVPAGTTQVTQSSSTAAAAEGMTDEAVQGNPTSTVAATTMLATATAQVTQPADSLVADVTTVATEGDATTGSPGDASGTTTTATTGVPVTLPPLEGPFTDENVRIILYGVPPLDAAALDRWTTMTTSYFEEFFNNYDENEDVIRSNITDMSIELTSVDQEEVPDHDFNPLSDSSKKSNLRKSRRVQVDNGNGTAQTMISFNQTSSYRSYLDVVNNDPQFITRRPLETPQYRAEYVSYLRSADFSTYGSLSFVSNMLYTSFPTQAPSLSPTPQPSMSPVEPGEPTLPPNTLSPTTETPTSEAPTEHPSTDVVCNLCKPGQYGVNANIVWDGEVSSCVDIYNYFLNNHKEGGATCRRGQDELSSSCCSDGEPVAQPATEPTTTTMTVPSTPSANEEPETSLEISIDENGLPDAASLAETYYCGADWNSVDCATATACPDGDNSVCPDGEKCIAFTNCGGSFTFVNNPNVEGGGPDVDDVKSTFFCGTSMQFLEMKCDGATPCPNGPEDCKGSDEGCFAFTGCNASVDPGSFVGFLAKPTESNGPITEAKKTFYCGATWADLDSRCNKDGVPVGATACPSGDILECPDGYGCFAFACNNVVIDESVSVPAPAPAPSSSMEFSVEDVDTLKSTFFCGTSVDAIDNDCENAKPCPNGDECDADAGEGCFAFSKCGGVDIEALVDTFGRTDRPTRAPTVPIVQVCDEESKMSVNFGYWQSWSIYRDEDCQRMDTSSFDASPYTHVIYSFASIDSQYRLEPWNGTYDNEVPLYKEFNTVKQRHAGIKTMIAVGGWTHNDPGPMQKRFSDMASSQTNRRTFAQSVVQFLRTYGFDGLDLDWEYPGLPDRGGKREDYDNYVLMAKELRSAFNAAPEEYTLSVAFPGNITKLEMGFDFAGLAEYVDYFNFMAYDLWGSWDPEQIAYSHTDIRMIDETIQYIAHFIQKSQIVLGLGSYARTYTMKDDDCLDLGCSFEGPGKAGCEGTDGFLPYFEVADLVTTRQYDMVRFDEESESMVMVTDGNRLISYDNTVSFNKKTAYAEENCLSGVMLWAIDMLKDNSNPLSSNNGNSALTGDPSDQSFCGRDYQDVISSCRQPCPSGDSNECRAGETCFVNTGCSIDNIGAPPPTKCRLCPDPSTQGMKTWLEVEFNGNTTTCGEADLNVINAFATGTDQCDSAKETLGSECCYSYPENPCMLCRTETEFMDLNARAEIDFNGESMTCFDLSTRLGPESADSEMCLSAQSELWDQCCFNQCKLCEGKGVRWWHEVEFQDEPLNCGELDSVLYANATEEEDDLCKEVLSDFGEECCYTYPEDPCDICNKGGKKLTLMPAEEVDYDGSTYTCAEVNNFVSPFESSSSQCSAAQEAGFDTCCFDRCSLCGSGARLDFDVFVDIEGEQGTCADIEAGLFQDKVTAESENCTTTRSLFYDSCCFEIPSDSCQLCATDEYMHFSKIVEFNNDEVSCRSVDNYLMERADETSKLCYDTRAEHAETCCYKTCNICGDYNLDWDVFINYEGKDISCGDLKEIFREGEIVDGSEQCASISAELKDTCCYTSPTTSCQLCKLDGIFYEVNDKVQVDFNGPTTCAEVANFLSRRVEDSDKMCSTTQSSFHADCCYDKCNLVNADGAYPDWTAQVEMDGKTATCLDIDNAINDAAIVKGSDECKSLQDAFSDTCSFTIPTNPCDICPNNDVSPLVTASYEGKDMKCSDIQSHLASREEGDGEKCLAAQESLQSCCFDQCHLCSEDQEIDTDLTVYYNGKTTVCSDIEVIFNEKGILASSEQCSADQAAHSEACCYIAPKTPCDICKRGTDYFDVMSTNSVTFMNKKQSCSTVSDSMFKRTEDDSDTCLQARDALFDTCCDTKCSLCGEKGLDSGVQVSYEGRTMTCLELDLGLSFEDGSEQCSAVTSQYSSQCCYEKPENPCRICPGTGQSVDTKAQVFYLGTNTTCENLSNYLGSREEQDGQTCLTATSDFADSCCYEQCSLCGNGKADWNTFVTYQNKSIACGDFEWILRSENVASDSDTCSSVKDEFYQKCCYEPPSSSCNLCQVDGQYLDVRPEVGIVYQGDSTTCLNVYNSLFVREAAESEQCQTAKDSHSEECCFQKCKLCKSGFIDTSANVTVDGKVMTCSALDMSFTQSITADGSEQCSSMQQDYSDACCYTLPDNPCRLCSGAYDASGDVTVDFYGEQKTCSEISNKLALSEEAGSETCSSTQADFIDSCCYEKCPVCPTGSNLNWEVNVEYNKATISCGEFDTIIRSNSIAKGSQECNSILSIYSSPCCYNYATSTGGGSASSAETAAPPPPPDVSFSQLESTADGTVSLEKAVGDKVQSGDTLMAVGSNTGDEVEVKATENGYIAAFLTADGGNVQAGQPVALIATNEADVPTLQTYADALVESQAMVDSTLSNAAAPCSLCDPGEIAVDSDILFNGVQTSCLEVYNFLATQTKAGSDTCTSGKDALQEACCLRKCDICSGGGIPDWYANVNVNGNSMTCLELDGVIANSQIEQDSDQCKEVLDVAAPACCYEPPTTPCNICQSGTDILDVMSEVKVDYGGTTATCGQIFNALFTREEADSETCSMVAADLASQCCYEKCSLCGDLQLNAATSVDHNGTKIGCSEFDSYIFASSLITEGTDECSSYQAEYKETCCYDIPCSLCSKGDKLYSIKEEASVTYGGTETTCSDVSEFLAQEMSQSNNCLAAQENIFDDCCFQQCEMCPGTGMSINWASTTTFNGVTQSCTDVYWMLINDSIEATNPICNGVSQLASDCCFKMPSIQCTLCRDDNGVTYNTRWIEEVTVGGVTKTCGDFNTLLSTQEAESQTCSSAKEAIFDACCFAGSDQLLATSQTSSISISSDSLALNTIAPNACQLCPDGEIGIDGDVSFNGNPTTCVKVYNFLSQGFSKVSESCTSAQSQLSELCCKKPSELKPGESAAFGQIVTDGTESVSVPSGETITPPTDFSSLNAWTIKSGSRGRLSTAILCAVVVVSVVTLLASFL</sequence>
<feature type="signal peptide" evidence="6">
    <location>
        <begin position="1"/>
        <end position="18"/>
    </location>
</feature>
<dbReference type="InterPro" id="IPR001579">
    <property type="entry name" value="Glyco_hydro_18_chit_AS"/>
</dbReference>
<evidence type="ECO:0000313" key="9">
    <source>
        <dbReference type="Proteomes" id="UP001516023"/>
    </source>
</evidence>
<dbReference type="Gene3D" id="3.10.50.10">
    <property type="match status" value="1"/>
</dbReference>
<feature type="compositionally biased region" description="Low complexity" evidence="4">
    <location>
        <begin position="800"/>
        <end position="814"/>
    </location>
</feature>
<proteinExistence type="predicted"/>
<keyword evidence="2 3" id="KW-0326">Glycosidase</keyword>
<feature type="compositionally biased region" description="Low complexity" evidence="4">
    <location>
        <begin position="882"/>
        <end position="903"/>
    </location>
</feature>
<keyword evidence="5" id="KW-0812">Transmembrane</keyword>
<feature type="compositionally biased region" description="Low complexity" evidence="4">
    <location>
        <begin position="506"/>
        <end position="532"/>
    </location>
</feature>
<dbReference type="InterPro" id="IPR050314">
    <property type="entry name" value="Glycosyl_Hydrlase_18"/>
</dbReference>
<dbReference type="InterPro" id="IPR011053">
    <property type="entry name" value="Single_hybrid_motif"/>
</dbReference>
<dbReference type="PANTHER" id="PTHR11177:SF333">
    <property type="entry name" value="CHITINASE"/>
    <property type="match status" value="1"/>
</dbReference>
<keyword evidence="9" id="KW-1185">Reference proteome</keyword>
<dbReference type="SUPFAM" id="SSF51445">
    <property type="entry name" value="(Trans)glycosidases"/>
    <property type="match status" value="1"/>
</dbReference>
<keyword evidence="5" id="KW-1133">Transmembrane helix</keyword>
<dbReference type="PROSITE" id="PS01095">
    <property type="entry name" value="GH18_1"/>
    <property type="match status" value="1"/>
</dbReference>
<feature type="region of interest" description="Disordered" evidence="4">
    <location>
        <begin position="577"/>
        <end position="608"/>
    </location>
</feature>